<dbReference type="EC" id="1.3.8.7" evidence="11"/>
<dbReference type="GO" id="GO:0070991">
    <property type="term" value="F:medium-chain fatty acyl-CoA dehydrogenase activity"/>
    <property type="evidence" value="ECO:0007669"/>
    <property type="project" value="UniProtKB-EC"/>
</dbReference>
<dbReference type="PANTHER" id="PTHR48083:SF13">
    <property type="entry name" value="ACYL-COA DEHYDROGENASE FAMILY MEMBER 11"/>
    <property type="match status" value="1"/>
</dbReference>
<dbReference type="PATRIC" id="fig|1502723.3.peg.1348"/>
<evidence type="ECO:0000313" key="12">
    <source>
        <dbReference type="Proteomes" id="UP000032545"/>
    </source>
</evidence>
<keyword evidence="12" id="KW-1185">Reference proteome</keyword>
<dbReference type="EMBL" id="JYFN01000014">
    <property type="protein sequence ID" value="KJE23367.1"/>
    <property type="molecule type" value="Genomic_DNA"/>
</dbReference>
<evidence type="ECO:0000313" key="11">
    <source>
        <dbReference type="EMBL" id="KJE23367.1"/>
    </source>
</evidence>
<dbReference type="InterPro" id="IPR037069">
    <property type="entry name" value="AcylCoA_DH/ox_N_sf"/>
</dbReference>
<dbReference type="SUPFAM" id="SSF47203">
    <property type="entry name" value="Acyl-CoA dehydrogenase C-terminal domain-like"/>
    <property type="match status" value="1"/>
</dbReference>
<comment type="similarity">
    <text evidence="2 7">Belongs to the acyl-CoA dehydrogenase family.</text>
</comment>
<dbReference type="GO" id="GO:0033539">
    <property type="term" value="P:fatty acid beta-oxidation using acyl-CoA dehydrogenase"/>
    <property type="evidence" value="ECO:0007669"/>
    <property type="project" value="TreeGrafter"/>
</dbReference>
<proteinExistence type="inferred from homology"/>
<dbReference type="PANTHER" id="PTHR48083">
    <property type="entry name" value="MEDIUM-CHAIN SPECIFIC ACYL-COA DEHYDROGENASE, MITOCHONDRIAL-RELATED"/>
    <property type="match status" value="1"/>
</dbReference>
<dbReference type="GO" id="GO:0005737">
    <property type="term" value="C:cytoplasm"/>
    <property type="evidence" value="ECO:0007669"/>
    <property type="project" value="TreeGrafter"/>
</dbReference>
<feature type="domain" description="Acyl-CoA oxidase/dehydrogenase middle" evidence="9">
    <location>
        <begin position="133"/>
        <end position="229"/>
    </location>
</feature>
<dbReference type="InterPro" id="IPR009100">
    <property type="entry name" value="AcylCoA_DH/oxidase_NM_dom_sf"/>
</dbReference>
<evidence type="ECO:0000256" key="6">
    <source>
        <dbReference type="ARBA" id="ARBA00023002"/>
    </source>
</evidence>
<evidence type="ECO:0000259" key="9">
    <source>
        <dbReference type="Pfam" id="PF02770"/>
    </source>
</evidence>
<dbReference type="SUPFAM" id="SSF56645">
    <property type="entry name" value="Acyl-CoA dehydrogenase NM domain-like"/>
    <property type="match status" value="1"/>
</dbReference>
<evidence type="ECO:0000256" key="3">
    <source>
        <dbReference type="ARBA" id="ARBA00011738"/>
    </source>
</evidence>
<gene>
    <name evidence="11" type="ORF">FF36_02325</name>
</gene>
<dbReference type="InterPro" id="IPR009075">
    <property type="entry name" value="AcylCo_DH/oxidase_C"/>
</dbReference>
<reference evidence="12" key="1">
    <citation type="submission" date="2015-02" db="EMBL/GenBank/DDBJ databases">
        <title>Draft Genome of Frankia sp. CpI1-S.</title>
        <authorList>
            <person name="Oshone R.T."/>
            <person name="Ngom M."/>
            <person name="Ghodhbane-Gtari F."/>
            <person name="Gtari M."/>
            <person name="Morris K."/>
            <person name="Thomas K."/>
            <person name="Sen A."/>
            <person name="Tisa L.S."/>
        </authorList>
    </citation>
    <scope>NUCLEOTIDE SEQUENCE [LARGE SCALE GENOMIC DNA]</scope>
    <source>
        <strain evidence="12">CpI1-S</strain>
    </source>
</reference>
<dbReference type="GO" id="GO:0050660">
    <property type="term" value="F:flavin adenine dinucleotide binding"/>
    <property type="evidence" value="ECO:0007669"/>
    <property type="project" value="InterPro"/>
</dbReference>
<comment type="subunit">
    <text evidence="3">Homodimer.</text>
</comment>
<evidence type="ECO:0000259" key="10">
    <source>
        <dbReference type="Pfam" id="PF02771"/>
    </source>
</evidence>
<name>A0A0D8BIZ3_9ACTN</name>
<evidence type="ECO:0000256" key="2">
    <source>
        <dbReference type="ARBA" id="ARBA00009347"/>
    </source>
</evidence>
<dbReference type="Pfam" id="PF02770">
    <property type="entry name" value="Acyl-CoA_dh_M"/>
    <property type="match status" value="1"/>
</dbReference>
<dbReference type="Gene3D" id="1.20.140.10">
    <property type="entry name" value="Butyryl-CoA Dehydrogenase, subunit A, domain 3"/>
    <property type="match status" value="1"/>
</dbReference>
<dbReference type="InterPro" id="IPR046373">
    <property type="entry name" value="Acyl-CoA_Oxase/DH_mid-dom_sf"/>
</dbReference>
<dbReference type="FunFam" id="2.40.110.10:FF:000002">
    <property type="entry name" value="Acyl-CoA dehydrogenase fadE12"/>
    <property type="match status" value="1"/>
</dbReference>
<organism evidence="11 12">
    <name type="scientific">Frankia torreyi</name>
    <dbReference type="NCBI Taxonomy" id="1856"/>
    <lineage>
        <taxon>Bacteria</taxon>
        <taxon>Bacillati</taxon>
        <taxon>Actinomycetota</taxon>
        <taxon>Actinomycetes</taxon>
        <taxon>Frankiales</taxon>
        <taxon>Frankiaceae</taxon>
        <taxon>Frankia</taxon>
    </lineage>
</organism>
<dbReference type="InterPro" id="IPR006091">
    <property type="entry name" value="Acyl-CoA_Oxase/DH_mid-dom"/>
</dbReference>
<comment type="caution">
    <text evidence="11">The sequence shown here is derived from an EMBL/GenBank/DDBJ whole genome shotgun (WGS) entry which is preliminary data.</text>
</comment>
<dbReference type="Gene3D" id="2.40.110.10">
    <property type="entry name" value="Butyryl-CoA Dehydrogenase, subunit A, domain 2"/>
    <property type="match status" value="1"/>
</dbReference>
<evidence type="ECO:0000259" key="8">
    <source>
        <dbReference type="Pfam" id="PF00441"/>
    </source>
</evidence>
<dbReference type="Gene3D" id="1.10.540.10">
    <property type="entry name" value="Acyl-CoA dehydrogenase/oxidase, N-terminal domain"/>
    <property type="match status" value="1"/>
</dbReference>
<dbReference type="Pfam" id="PF00441">
    <property type="entry name" value="Acyl-CoA_dh_1"/>
    <property type="match status" value="1"/>
</dbReference>
<sequence length="457" mass="50306">MAWDFETDRAFAEQLEWVDAFVREEVEPLDHVLREPFDKTDEVANAIVRPLQQAVRERGLWAAHLGPELGGSGYGQVHLALLNEILGRSRWAPSVFGCQAPDSGNAEILAHFGTPEQRASYLQPLLDGRISSCYSMTEPQAGADPTLFRASAHLDGDTWVLRGEKWFSTNARYASFFLVMAITDPDAGPYERASMFIVPAGTPGLEIIRNVALGHEAAELGAHGYVRYDDVRIPADHLLGQRGRAFAIAQTRLGGGRIHHAMRTIAMARRVFDAMCERALSRQVRSGPLASLGVVQEQIADSWIEIEQFRLLVLRTAWLIDKHNDYRRVRRDIAAVKVAMPKVLHDISRRALHLHGALGISNEMNFVEMLVAAELLGLADGPTEVHRVTIAREVLKDHRAVETLFPSDHLPTLREAALRQFAGRLGTVDNDNDIDNDNVGVGLGNGGPVNGAAPAPA</sequence>
<dbReference type="Pfam" id="PF02771">
    <property type="entry name" value="Acyl-CoA_dh_N"/>
    <property type="match status" value="1"/>
</dbReference>
<evidence type="ECO:0000256" key="1">
    <source>
        <dbReference type="ARBA" id="ARBA00001974"/>
    </source>
</evidence>
<evidence type="ECO:0000256" key="4">
    <source>
        <dbReference type="ARBA" id="ARBA00022630"/>
    </source>
</evidence>
<feature type="domain" description="Acyl-CoA dehydrogenase/oxidase N-terminal" evidence="10">
    <location>
        <begin position="16"/>
        <end position="128"/>
    </location>
</feature>
<evidence type="ECO:0000256" key="5">
    <source>
        <dbReference type="ARBA" id="ARBA00022827"/>
    </source>
</evidence>
<dbReference type="InterPro" id="IPR036250">
    <property type="entry name" value="AcylCo_DH-like_C"/>
</dbReference>
<keyword evidence="4 7" id="KW-0285">Flavoprotein</keyword>
<protein>
    <submittedName>
        <fullName evidence="11">Acyl-CoA dehydrogenase</fullName>
        <ecNumber evidence="11">1.3.8.7</ecNumber>
    </submittedName>
</protein>
<feature type="domain" description="Acyl-CoA dehydrogenase/oxidase C-terminal" evidence="8">
    <location>
        <begin position="246"/>
        <end position="394"/>
    </location>
</feature>
<dbReference type="RefSeq" id="WP_242422436.1">
    <property type="nucleotide sequence ID" value="NZ_JYFN01000014.1"/>
</dbReference>
<dbReference type="AlphaFoldDB" id="A0A0D8BIZ3"/>
<evidence type="ECO:0000256" key="7">
    <source>
        <dbReference type="RuleBase" id="RU362125"/>
    </source>
</evidence>
<dbReference type="InterPro" id="IPR050741">
    <property type="entry name" value="Acyl-CoA_dehydrogenase"/>
</dbReference>
<comment type="cofactor">
    <cofactor evidence="1 7">
        <name>FAD</name>
        <dbReference type="ChEBI" id="CHEBI:57692"/>
    </cofactor>
</comment>
<reference evidence="11 12" key="2">
    <citation type="journal article" date="2016" name="Genome Announc.">
        <title>Permanent Draft Genome Sequences for Two Variants of Frankia sp. Strain CpI1, the First Frankia Strain Isolated from Root Nodules of Comptonia peregrina.</title>
        <authorList>
            <person name="Oshone R."/>
            <person name="Hurst S.G.IV."/>
            <person name="Abebe-Akele F."/>
            <person name="Simpson S."/>
            <person name="Morris K."/>
            <person name="Thomas W.K."/>
            <person name="Tisa L.S."/>
        </authorList>
    </citation>
    <scope>NUCLEOTIDE SEQUENCE [LARGE SCALE GENOMIC DNA]</scope>
    <source>
        <strain evidence="12">CpI1-S</strain>
    </source>
</reference>
<dbReference type="InterPro" id="IPR013786">
    <property type="entry name" value="AcylCoA_DH/ox_N"/>
</dbReference>
<accession>A0A0D8BIZ3</accession>
<dbReference type="Proteomes" id="UP000032545">
    <property type="component" value="Unassembled WGS sequence"/>
</dbReference>
<keyword evidence="6 7" id="KW-0560">Oxidoreductase</keyword>
<keyword evidence="5 7" id="KW-0274">FAD</keyword>